<organism evidence="1 2">
    <name type="scientific">Marinobacterium aestuariivivens</name>
    <dbReference type="NCBI Taxonomy" id="1698799"/>
    <lineage>
        <taxon>Bacteria</taxon>
        <taxon>Pseudomonadati</taxon>
        <taxon>Pseudomonadota</taxon>
        <taxon>Gammaproteobacteria</taxon>
        <taxon>Oceanospirillales</taxon>
        <taxon>Oceanospirillaceae</taxon>
        <taxon>Marinobacterium</taxon>
    </lineage>
</organism>
<sequence length="43" mass="4959">MVLSARSADLKLIPFLETWAQIDYKKAVQRIRRVIGQLEQSAD</sequence>
<evidence type="ECO:0000313" key="1">
    <source>
        <dbReference type="EMBL" id="MFC6672193.1"/>
    </source>
</evidence>
<comment type="caution">
    <text evidence="1">The sequence shown here is derived from an EMBL/GenBank/DDBJ whole genome shotgun (WGS) entry which is preliminary data.</text>
</comment>
<name>A0ABW2A3Y4_9GAMM</name>
<reference evidence="2" key="1">
    <citation type="journal article" date="2019" name="Int. J. Syst. Evol. Microbiol.">
        <title>The Global Catalogue of Microorganisms (GCM) 10K type strain sequencing project: providing services to taxonomists for standard genome sequencing and annotation.</title>
        <authorList>
            <consortium name="The Broad Institute Genomics Platform"/>
            <consortium name="The Broad Institute Genome Sequencing Center for Infectious Disease"/>
            <person name="Wu L."/>
            <person name="Ma J."/>
        </authorList>
    </citation>
    <scope>NUCLEOTIDE SEQUENCE [LARGE SCALE GENOMIC DNA]</scope>
    <source>
        <strain evidence="2">NBRC 111756</strain>
    </source>
</reference>
<keyword evidence="2" id="KW-1185">Reference proteome</keyword>
<dbReference type="RefSeq" id="WP_379910650.1">
    <property type="nucleotide sequence ID" value="NZ_JBHSWE010000001.1"/>
</dbReference>
<proteinExistence type="predicted"/>
<evidence type="ECO:0000313" key="2">
    <source>
        <dbReference type="Proteomes" id="UP001596422"/>
    </source>
</evidence>
<dbReference type="EMBL" id="JBHSWE010000001">
    <property type="protein sequence ID" value="MFC6672193.1"/>
    <property type="molecule type" value="Genomic_DNA"/>
</dbReference>
<dbReference type="Proteomes" id="UP001596422">
    <property type="component" value="Unassembled WGS sequence"/>
</dbReference>
<protein>
    <recommendedName>
        <fullName evidence="3">mRNA interferase YoeB</fullName>
    </recommendedName>
</protein>
<accession>A0ABW2A3Y4</accession>
<evidence type="ECO:0008006" key="3">
    <source>
        <dbReference type="Google" id="ProtNLM"/>
    </source>
</evidence>
<gene>
    <name evidence="1" type="ORF">ACFQDL_20565</name>
</gene>